<gene>
    <name evidence="1" type="ORF">PHJA_001287000</name>
</gene>
<dbReference type="EMBL" id="BMAC01000245">
    <property type="protein sequence ID" value="GFP91430.1"/>
    <property type="molecule type" value="Genomic_DNA"/>
</dbReference>
<organism evidence="1 2">
    <name type="scientific">Phtheirospermum japonicum</name>
    <dbReference type="NCBI Taxonomy" id="374723"/>
    <lineage>
        <taxon>Eukaryota</taxon>
        <taxon>Viridiplantae</taxon>
        <taxon>Streptophyta</taxon>
        <taxon>Embryophyta</taxon>
        <taxon>Tracheophyta</taxon>
        <taxon>Spermatophyta</taxon>
        <taxon>Magnoliopsida</taxon>
        <taxon>eudicotyledons</taxon>
        <taxon>Gunneridae</taxon>
        <taxon>Pentapetalae</taxon>
        <taxon>asterids</taxon>
        <taxon>lamiids</taxon>
        <taxon>Lamiales</taxon>
        <taxon>Orobanchaceae</taxon>
        <taxon>Orobanchaceae incertae sedis</taxon>
        <taxon>Phtheirospermum</taxon>
    </lineage>
</organism>
<evidence type="ECO:0000313" key="1">
    <source>
        <dbReference type="EMBL" id="GFP91430.1"/>
    </source>
</evidence>
<feature type="non-terminal residue" evidence="1">
    <location>
        <position position="1"/>
    </location>
</feature>
<keyword evidence="2" id="KW-1185">Reference proteome</keyword>
<protein>
    <submittedName>
        <fullName evidence="1">Probable calcium-binding protein cml18</fullName>
    </submittedName>
</protein>
<reference evidence="1" key="1">
    <citation type="submission" date="2020-07" db="EMBL/GenBank/DDBJ databases">
        <title>Ethylene signaling mediates host invasion by parasitic plants.</title>
        <authorList>
            <person name="Yoshida S."/>
        </authorList>
    </citation>
    <scope>NUCLEOTIDE SEQUENCE</scope>
    <source>
        <strain evidence="1">Okayama</strain>
    </source>
</reference>
<evidence type="ECO:0000313" key="2">
    <source>
        <dbReference type="Proteomes" id="UP000653305"/>
    </source>
</evidence>
<comment type="caution">
    <text evidence="1">The sequence shown here is derived from an EMBL/GenBank/DDBJ whole genome shotgun (WGS) entry which is preliminary data.</text>
</comment>
<name>A0A830BVD9_9LAMI</name>
<proteinExistence type="predicted"/>
<dbReference type="AlphaFoldDB" id="A0A830BVD9"/>
<accession>A0A830BVD9</accession>
<sequence>VIIFLNSSKLTQPSPSTSTELIIRRQSLIEHFSPSPLITECSSLAEILPFLSWSYRSNASFNSLLLSPPPPQWKAMNSFKSMNPSPSLSSSDIMRATSPAGVGEPRPLSMAPSSIGEILPSPLLSNFLKILSTSSSRVRVMAAGFLSIDKREERTKLEKMRALFVYSS</sequence>
<dbReference type="Proteomes" id="UP000653305">
    <property type="component" value="Unassembled WGS sequence"/>
</dbReference>